<gene>
    <name evidence="3" type="ORF">RM780_20520</name>
</gene>
<dbReference type="Proteomes" id="UP001183388">
    <property type="component" value="Unassembled WGS sequence"/>
</dbReference>
<feature type="compositionally biased region" description="Low complexity" evidence="1">
    <location>
        <begin position="13"/>
        <end position="22"/>
    </location>
</feature>
<feature type="compositionally biased region" description="Pro residues" evidence="1">
    <location>
        <begin position="23"/>
        <end position="40"/>
    </location>
</feature>
<feature type="region of interest" description="Disordered" evidence="1">
    <location>
        <begin position="1"/>
        <end position="49"/>
    </location>
</feature>
<name>A0ABU2LCT1_9ACTN</name>
<evidence type="ECO:0000259" key="2">
    <source>
        <dbReference type="Pfam" id="PF16976"/>
    </source>
</evidence>
<accession>A0ABU2LCT1</accession>
<evidence type="ECO:0000256" key="1">
    <source>
        <dbReference type="SAM" id="MobiDB-lite"/>
    </source>
</evidence>
<dbReference type="InterPro" id="IPR031571">
    <property type="entry name" value="RcpC_dom"/>
</dbReference>
<dbReference type="EMBL" id="JAVREN010000035">
    <property type="protein sequence ID" value="MDT0309327.1"/>
    <property type="molecule type" value="Genomic_DNA"/>
</dbReference>
<feature type="compositionally biased region" description="Low complexity" evidence="1">
    <location>
        <begin position="96"/>
        <end position="110"/>
    </location>
</feature>
<keyword evidence="4" id="KW-1185">Reference proteome</keyword>
<feature type="region of interest" description="Disordered" evidence="1">
    <location>
        <begin position="89"/>
        <end position="110"/>
    </location>
</feature>
<evidence type="ECO:0000313" key="3">
    <source>
        <dbReference type="EMBL" id="MDT0309327.1"/>
    </source>
</evidence>
<comment type="caution">
    <text evidence="3">The sequence shown here is derived from an EMBL/GenBank/DDBJ whole genome shotgun (WGS) entry which is preliminary data.</text>
</comment>
<dbReference type="RefSeq" id="WP_311632284.1">
    <property type="nucleotide sequence ID" value="NZ_JAVREN010000035.1"/>
</dbReference>
<dbReference type="Pfam" id="PF16976">
    <property type="entry name" value="RcpC"/>
    <property type="match status" value="1"/>
</dbReference>
<reference evidence="4" key="1">
    <citation type="submission" date="2023-07" db="EMBL/GenBank/DDBJ databases">
        <title>30 novel species of actinomycetes from the DSMZ collection.</title>
        <authorList>
            <person name="Nouioui I."/>
        </authorList>
    </citation>
    <scope>NUCLEOTIDE SEQUENCE [LARGE SCALE GENOMIC DNA]</scope>
    <source>
        <strain evidence="4">DSM 44917</strain>
    </source>
</reference>
<protein>
    <submittedName>
        <fullName evidence="3">RcpC/CpaB family pilus assembly protein</fullName>
    </submittedName>
</protein>
<feature type="domain" description="Flp pilus assembly protein RcpC/CpaB" evidence="2">
    <location>
        <begin position="123"/>
        <end position="215"/>
    </location>
</feature>
<sequence>MHRISLPGPAVPSRPGWAAAPAPGLPRPGDFPGPPGPYGPAVPAFAPVRPRGGRHRLRRILRRRRGPLAALALAAAALALALPPGLPRGGPGPGGAEAAAAAREGPAPRTAGASRAAELVAAPVRIADAGAARLLRPGDRVDVLAAAREGDGRTPPEARVVARRARVAEVPAGAGAPGPDGSLPDVDGGALVVLTVPPQAAARLAGAAAVAELAVVRW</sequence>
<proteinExistence type="predicted"/>
<evidence type="ECO:0000313" key="4">
    <source>
        <dbReference type="Proteomes" id="UP001183388"/>
    </source>
</evidence>
<organism evidence="3 4">
    <name type="scientific">Streptomyces boetiae</name>
    <dbReference type="NCBI Taxonomy" id="3075541"/>
    <lineage>
        <taxon>Bacteria</taxon>
        <taxon>Bacillati</taxon>
        <taxon>Actinomycetota</taxon>
        <taxon>Actinomycetes</taxon>
        <taxon>Kitasatosporales</taxon>
        <taxon>Streptomycetaceae</taxon>
        <taxon>Streptomyces</taxon>
    </lineage>
</organism>